<dbReference type="AlphaFoldDB" id="A0A914P927"/>
<evidence type="ECO:0000313" key="2">
    <source>
        <dbReference type="WBParaSite" id="PDA_v2.g11741.t1"/>
    </source>
</evidence>
<protein>
    <submittedName>
        <fullName evidence="2">CRAL-TRIO domain-containing protein</fullName>
    </submittedName>
</protein>
<keyword evidence="1" id="KW-1185">Reference proteome</keyword>
<accession>A0A914P927</accession>
<sequence>MLVPRKNIPKKPILNREILEDVFIEIMKRNNFSWFNSRDEKNIESFMASGRQPFNIALNYVTRINSVEIWTPKILLFVNNEKICSFTFEFFVFLKPVLYAIGPSIKKFVFVDRMGVDVDVDMIFGALIHEGIEYKNQKTFLLPWVKDLFICPNVELSDFTAESVEHFVKCILEIFPNIEELHIQFNPSTFKTAYGIMKILKPHLFKSIPLSIKGNIEMEVCLEEMESLDEFDELTGPDNEYVIDIFMARKEFKIHEDFVAYLFARC</sequence>
<name>A0A914P927_9BILA</name>
<organism evidence="1 2">
    <name type="scientific">Panagrolaimus davidi</name>
    <dbReference type="NCBI Taxonomy" id="227884"/>
    <lineage>
        <taxon>Eukaryota</taxon>
        <taxon>Metazoa</taxon>
        <taxon>Ecdysozoa</taxon>
        <taxon>Nematoda</taxon>
        <taxon>Chromadorea</taxon>
        <taxon>Rhabditida</taxon>
        <taxon>Tylenchina</taxon>
        <taxon>Panagrolaimomorpha</taxon>
        <taxon>Panagrolaimoidea</taxon>
        <taxon>Panagrolaimidae</taxon>
        <taxon>Panagrolaimus</taxon>
    </lineage>
</organism>
<evidence type="ECO:0000313" key="1">
    <source>
        <dbReference type="Proteomes" id="UP000887578"/>
    </source>
</evidence>
<proteinExistence type="predicted"/>
<dbReference type="WBParaSite" id="PDA_v2.g11741.t1">
    <property type="protein sequence ID" value="PDA_v2.g11741.t1"/>
    <property type="gene ID" value="PDA_v2.g11741"/>
</dbReference>
<reference evidence="2" key="1">
    <citation type="submission" date="2022-11" db="UniProtKB">
        <authorList>
            <consortium name="WormBaseParasite"/>
        </authorList>
    </citation>
    <scope>IDENTIFICATION</scope>
</reference>
<dbReference type="Proteomes" id="UP000887578">
    <property type="component" value="Unplaced"/>
</dbReference>